<protein>
    <recommendedName>
        <fullName evidence="3">Integrase, catalytic region, zinc finger, CCHC-type, peptidase aspartic, catalytic</fullName>
    </recommendedName>
</protein>
<proteinExistence type="predicted"/>
<feature type="compositionally biased region" description="Polar residues" evidence="1">
    <location>
        <begin position="1"/>
        <end position="11"/>
    </location>
</feature>
<dbReference type="EMBL" id="BKCJ010008325">
    <property type="protein sequence ID" value="GEU81643.1"/>
    <property type="molecule type" value="Genomic_DNA"/>
</dbReference>
<evidence type="ECO:0000313" key="2">
    <source>
        <dbReference type="EMBL" id="GEU81643.1"/>
    </source>
</evidence>
<feature type="compositionally biased region" description="Low complexity" evidence="1">
    <location>
        <begin position="12"/>
        <end position="22"/>
    </location>
</feature>
<comment type="caution">
    <text evidence="2">The sequence shown here is derived from an EMBL/GenBank/DDBJ whole genome shotgun (WGS) entry which is preliminary data.</text>
</comment>
<accession>A0A6L2N651</accession>
<evidence type="ECO:0008006" key="3">
    <source>
        <dbReference type="Google" id="ProtNLM"/>
    </source>
</evidence>
<sequence>MKKNVGNQNGYNAVQNVGNQNPNGNGNVVATWVEGNAIGNNGNQIRCYNYRDLDEIEEVNANCILMDNLKQVSTLGTQTNKALVYDSYLSAKVHHYENFYNNDIFNMFTQEEQYTELLEPIPEPHQVHQNDSNIISEVSSVEQDGEE</sequence>
<reference evidence="2" key="1">
    <citation type="journal article" date="2019" name="Sci. Rep.">
        <title>Draft genome of Tanacetum cinerariifolium, the natural source of mosquito coil.</title>
        <authorList>
            <person name="Yamashiro T."/>
            <person name="Shiraishi A."/>
            <person name="Satake H."/>
            <person name="Nakayama K."/>
        </authorList>
    </citation>
    <scope>NUCLEOTIDE SEQUENCE</scope>
</reference>
<dbReference type="AlphaFoldDB" id="A0A6L2N651"/>
<name>A0A6L2N651_TANCI</name>
<feature type="region of interest" description="Disordered" evidence="1">
    <location>
        <begin position="1"/>
        <end position="22"/>
    </location>
</feature>
<organism evidence="2">
    <name type="scientific">Tanacetum cinerariifolium</name>
    <name type="common">Dalmatian daisy</name>
    <name type="synonym">Chrysanthemum cinerariifolium</name>
    <dbReference type="NCBI Taxonomy" id="118510"/>
    <lineage>
        <taxon>Eukaryota</taxon>
        <taxon>Viridiplantae</taxon>
        <taxon>Streptophyta</taxon>
        <taxon>Embryophyta</taxon>
        <taxon>Tracheophyta</taxon>
        <taxon>Spermatophyta</taxon>
        <taxon>Magnoliopsida</taxon>
        <taxon>eudicotyledons</taxon>
        <taxon>Gunneridae</taxon>
        <taxon>Pentapetalae</taxon>
        <taxon>asterids</taxon>
        <taxon>campanulids</taxon>
        <taxon>Asterales</taxon>
        <taxon>Asteraceae</taxon>
        <taxon>Asteroideae</taxon>
        <taxon>Anthemideae</taxon>
        <taxon>Anthemidinae</taxon>
        <taxon>Tanacetum</taxon>
    </lineage>
</organism>
<feature type="region of interest" description="Disordered" evidence="1">
    <location>
        <begin position="125"/>
        <end position="147"/>
    </location>
</feature>
<gene>
    <name evidence="2" type="ORF">Tci_053621</name>
</gene>
<evidence type="ECO:0000256" key="1">
    <source>
        <dbReference type="SAM" id="MobiDB-lite"/>
    </source>
</evidence>
<feature type="compositionally biased region" description="Polar residues" evidence="1">
    <location>
        <begin position="127"/>
        <end position="147"/>
    </location>
</feature>